<dbReference type="Gene3D" id="3.40.50.720">
    <property type="entry name" value="NAD(P)-binding Rossmann-like Domain"/>
    <property type="match status" value="1"/>
</dbReference>
<evidence type="ECO:0000313" key="2">
    <source>
        <dbReference type="Proteomes" id="UP000267128"/>
    </source>
</evidence>
<dbReference type="PANTHER" id="PTHR43162:SF1">
    <property type="entry name" value="PRESTALK A DIFFERENTIATION PROTEIN A"/>
    <property type="match status" value="1"/>
</dbReference>
<evidence type="ECO:0000313" key="1">
    <source>
        <dbReference type="EMBL" id="RNL62499.1"/>
    </source>
</evidence>
<dbReference type="InterPro" id="IPR036291">
    <property type="entry name" value="NAD(P)-bd_dom_sf"/>
</dbReference>
<dbReference type="PANTHER" id="PTHR43162">
    <property type="match status" value="1"/>
</dbReference>
<keyword evidence="2" id="KW-1185">Reference proteome</keyword>
<reference evidence="1 2" key="1">
    <citation type="submission" date="2018-11" db="EMBL/GenBank/DDBJ databases">
        <authorList>
            <person name="Li F."/>
        </authorList>
    </citation>
    <scope>NUCLEOTIDE SEQUENCE [LARGE SCALE GENOMIC DNA]</scope>
    <source>
        <strain evidence="1 2">Gsoil 097</strain>
    </source>
</reference>
<dbReference type="RefSeq" id="WP_123227795.1">
    <property type="nucleotide sequence ID" value="NZ_RJSE01000007.1"/>
</dbReference>
<comment type="caution">
    <text evidence="1">The sequence shown here is derived from an EMBL/GenBank/DDBJ whole genome shotgun (WGS) entry which is preliminary data.</text>
</comment>
<sequence length="277" mass="29550">MSAPILVTGATGKTGVPLVAALAERGIAYRAGVRRPAAEHEVRFDWDDPSTWAAAADGVETVYLVKPPDAPLEPVTAFLAAAPGIRRVVLLSEQGREAKSSSDPDRAVELVVGEDGRRATILRPNWFFQNFGPEGGWGEALRDRGSITLPTGPAPLAWIDLRDVVEVAVRALAGEDLGPIDLTGAETFDVAELGRRIGAATGRPVVHDSPSLAAYRSALEATGPGAARLAFLMDLVTDAAEGRYARITDDLEQLLGRPPRSFDDYVAENTAYWRGKV</sequence>
<dbReference type="SUPFAM" id="SSF51735">
    <property type="entry name" value="NAD(P)-binding Rossmann-fold domains"/>
    <property type="match status" value="1"/>
</dbReference>
<dbReference type="OrthoDB" id="3250520at2"/>
<organism evidence="1 2">
    <name type="scientific">Nocardioides marmoriginsengisoli</name>
    <dbReference type="NCBI Taxonomy" id="661483"/>
    <lineage>
        <taxon>Bacteria</taxon>
        <taxon>Bacillati</taxon>
        <taxon>Actinomycetota</taxon>
        <taxon>Actinomycetes</taxon>
        <taxon>Propionibacteriales</taxon>
        <taxon>Nocardioidaceae</taxon>
        <taxon>Nocardioides</taxon>
    </lineage>
</organism>
<protein>
    <submittedName>
        <fullName evidence="1">Ergot alkaloid biosynthesis protein</fullName>
    </submittedName>
</protein>
<proteinExistence type="predicted"/>
<dbReference type="AlphaFoldDB" id="A0A3N0CGQ9"/>
<dbReference type="EMBL" id="RJSE01000007">
    <property type="protein sequence ID" value="RNL62499.1"/>
    <property type="molecule type" value="Genomic_DNA"/>
</dbReference>
<gene>
    <name evidence="1" type="ORF">EFK50_12065</name>
</gene>
<dbReference type="InterPro" id="IPR051604">
    <property type="entry name" value="Ergot_Alk_Oxidoreductase"/>
</dbReference>
<accession>A0A3N0CGQ9</accession>
<name>A0A3N0CGQ9_9ACTN</name>
<dbReference type="Gene3D" id="3.90.25.10">
    <property type="entry name" value="UDP-galactose 4-epimerase, domain 1"/>
    <property type="match status" value="1"/>
</dbReference>
<dbReference type="Proteomes" id="UP000267128">
    <property type="component" value="Unassembled WGS sequence"/>
</dbReference>